<feature type="signal peptide" evidence="2">
    <location>
        <begin position="1"/>
        <end position="21"/>
    </location>
</feature>
<comment type="caution">
    <text evidence="4">The sequence shown here is derived from an EMBL/GenBank/DDBJ whole genome shotgun (WGS) entry which is preliminary data.</text>
</comment>
<feature type="region of interest" description="Disordered" evidence="1">
    <location>
        <begin position="196"/>
        <end position="219"/>
    </location>
</feature>
<proteinExistence type="predicted"/>
<evidence type="ECO:0000256" key="2">
    <source>
        <dbReference type="SAM" id="SignalP"/>
    </source>
</evidence>
<dbReference type="Pfam" id="PF17667">
    <property type="entry name" value="Pkinase_fungal"/>
    <property type="match status" value="1"/>
</dbReference>
<evidence type="ECO:0000256" key="1">
    <source>
        <dbReference type="SAM" id="MobiDB-lite"/>
    </source>
</evidence>
<evidence type="ECO:0000259" key="3">
    <source>
        <dbReference type="Pfam" id="PF17667"/>
    </source>
</evidence>
<dbReference type="Gene3D" id="1.10.510.10">
    <property type="entry name" value="Transferase(Phosphotransferase) domain 1"/>
    <property type="match status" value="1"/>
</dbReference>
<dbReference type="InterPro" id="IPR011009">
    <property type="entry name" value="Kinase-like_dom_sf"/>
</dbReference>
<dbReference type="PANTHER" id="PTHR38248">
    <property type="entry name" value="FUNK1 6"/>
    <property type="match status" value="1"/>
</dbReference>
<reference evidence="4" key="1">
    <citation type="submission" date="2022-07" db="EMBL/GenBank/DDBJ databases">
        <title>Genome Sequence of Physisporinus lineatus.</title>
        <authorList>
            <person name="Buettner E."/>
        </authorList>
    </citation>
    <scope>NUCLEOTIDE SEQUENCE</scope>
    <source>
        <strain evidence="4">VT162</strain>
    </source>
</reference>
<evidence type="ECO:0000313" key="5">
    <source>
        <dbReference type="Proteomes" id="UP001212997"/>
    </source>
</evidence>
<feature type="domain" description="Fungal-type protein kinase" evidence="3">
    <location>
        <begin position="271"/>
        <end position="607"/>
    </location>
</feature>
<sequence>MILRNSSFLMVIILPFTYTITIPGDSVKTKPVAQLRLHGTWRWYGKRSCWTSHVMACDRVQDGIYFLTCLFLPVLAAILRSQGNLGSTIRVQYSGQRNEKVSMEDHEWVEISLESFERSFLPRYLGEVDDSAVATVQRLAHVAPRSDAYPFLVSAFEAALGPSCVLQDASHLTGEFEEEITRQIDLAVCWERSTLADDDDTESDEPSDYPPSEQILSPLDAPSPLVHLARTRPHRVVVPISIKMCEGDNAFGRDSNDEFLPDGNGSVLSRKQIAEYAGCILCFQHRIFLFHVYIYRNTARLIRWDRAGAVVTEPFDYIQYPEFLLSFLLRIPHMNHEEVGYDPAVVQATSDEIEGLKGCSYPIFLRSLFEEAFIILSPTIQKVSVDGRDFLIGNHHYSTSCLTGKGTKGYIAYDLAGETFCYLKDSWRDPARRPEHEIYHKLHTAQVENIATCVVGGDVLPVDKQSTKTQRYFQDEKARYGSDRRHYRMVLREVGLPLTGYRNSAELCVLIYNAFQAHSQAWDAGVLHGDISDSNIVILPQDDDSIKAVLLDWDLCIYREELEKDTPITRSHLGTWLFVSALRLRYPTRKLYSLSDDLESFFHLITFLATRFHYLVMARTPARYMYEMYYQRDMDAQDDPIGGREKFYMIRSNLNYYSIDFNLVPVECPGFARLVNDVRALCHRHYEGMSHQIDQWSDEVLRGQMRRLFGRELRRPARAPHTRHSTNGVTSSEENSEEKLVLDSHEEMRSILCRAASSADQALRGTEFDDSWPKYDKLVDQMPEAWGTPEFEVGRRHGLL</sequence>
<keyword evidence="2" id="KW-0732">Signal</keyword>
<gene>
    <name evidence="4" type="ORF">NLI96_g10654</name>
</gene>
<feature type="chain" id="PRO_5041896972" description="Fungal-type protein kinase domain-containing protein" evidence="2">
    <location>
        <begin position="22"/>
        <end position="800"/>
    </location>
</feature>
<dbReference type="SUPFAM" id="SSF56112">
    <property type="entry name" value="Protein kinase-like (PK-like)"/>
    <property type="match status" value="1"/>
</dbReference>
<accession>A0AAD5UT79</accession>
<dbReference type="PANTHER" id="PTHR38248:SF2">
    <property type="entry name" value="FUNK1 11"/>
    <property type="match status" value="1"/>
</dbReference>
<keyword evidence="5" id="KW-1185">Reference proteome</keyword>
<protein>
    <recommendedName>
        <fullName evidence="3">Fungal-type protein kinase domain-containing protein</fullName>
    </recommendedName>
</protein>
<feature type="compositionally biased region" description="Acidic residues" evidence="1">
    <location>
        <begin position="196"/>
        <end position="207"/>
    </location>
</feature>
<dbReference type="EMBL" id="JANAWD010000624">
    <property type="protein sequence ID" value="KAJ3477170.1"/>
    <property type="molecule type" value="Genomic_DNA"/>
</dbReference>
<dbReference type="AlphaFoldDB" id="A0AAD5UT79"/>
<evidence type="ECO:0000313" key="4">
    <source>
        <dbReference type="EMBL" id="KAJ3477170.1"/>
    </source>
</evidence>
<dbReference type="InterPro" id="IPR040976">
    <property type="entry name" value="Pkinase_fungal"/>
</dbReference>
<feature type="region of interest" description="Disordered" evidence="1">
    <location>
        <begin position="713"/>
        <end position="741"/>
    </location>
</feature>
<name>A0AAD5UT79_9APHY</name>
<organism evidence="4 5">
    <name type="scientific">Meripilus lineatus</name>
    <dbReference type="NCBI Taxonomy" id="2056292"/>
    <lineage>
        <taxon>Eukaryota</taxon>
        <taxon>Fungi</taxon>
        <taxon>Dikarya</taxon>
        <taxon>Basidiomycota</taxon>
        <taxon>Agaricomycotina</taxon>
        <taxon>Agaricomycetes</taxon>
        <taxon>Polyporales</taxon>
        <taxon>Meripilaceae</taxon>
        <taxon>Meripilus</taxon>
    </lineage>
</organism>
<dbReference type="Proteomes" id="UP001212997">
    <property type="component" value="Unassembled WGS sequence"/>
</dbReference>